<evidence type="ECO:0000313" key="4">
    <source>
        <dbReference type="Proteomes" id="UP000182932"/>
    </source>
</evidence>
<protein>
    <submittedName>
        <fullName evidence="3">Uncharacterized membrane protein</fullName>
    </submittedName>
</protein>
<proteinExistence type="predicted"/>
<gene>
    <name evidence="3" type="ORF">SAMN04487940_101445</name>
</gene>
<dbReference type="Pfam" id="PF09834">
    <property type="entry name" value="DUF2061"/>
    <property type="match status" value="1"/>
</dbReference>
<comment type="caution">
    <text evidence="3">The sequence shown here is derived from an EMBL/GenBank/DDBJ whole genome shotgun (WGS) entry which is preliminary data.</text>
</comment>
<feature type="transmembrane region" description="Helical" evidence="1">
    <location>
        <begin position="46"/>
        <end position="65"/>
    </location>
</feature>
<evidence type="ECO:0000256" key="1">
    <source>
        <dbReference type="SAM" id="Phobius"/>
    </source>
</evidence>
<dbReference type="Proteomes" id="UP000182932">
    <property type="component" value="Unassembled WGS sequence"/>
</dbReference>
<reference evidence="3 4" key="1">
    <citation type="submission" date="2016-10" db="EMBL/GenBank/DDBJ databases">
        <authorList>
            <person name="Varghese N."/>
            <person name="Submissions S."/>
        </authorList>
    </citation>
    <scope>NUCLEOTIDE SEQUENCE [LARGE SCALE GENOMIC DNA]</scope>
    <source>
        <strain evidence="3 4">FF3</strain>
    </source>
</reference>
<feature type="transmembrane region" description="Helical" evidence="1">
    <location>
        <begin position="20"/>
        <end position="40"/>
    </location>
</feature>
<keyword evidence="1" id="KW-1133">Transmembrane helix</keyword>
<dbReference type="EMBL" id="FNYY01000001">
    <property type="protein sequence ID" value="SEI63350.1"/>
    <property type="molecule type" value="Genomic_DNA"/>
</dbReference>
<dbReference type="InterPro" id="IPR018638">
    <property type="entry name" value="DUF2061_membrane"/>
</dbReference>
<keyword evidence="1" id="KW-0812">Transmembrane</keyword>
<evidence type="ECO:0000259" key="2">
    <source>
        <dbReference type="Pfam" id="PF09834"/>
    </source>
</evidence>
<organism evidence="3 4">
    <name type="scientific">Marinovum algicola</name>
    <dbReference type="NCBI Taxonomy" id="42444"/>
    <lineage>
        <taxon>Bacteria</taxon>
        <taxon>Pseudomonadati</taxon>
        <taxon>Pseudomonadota</taxon>
        <taxon>Alphaproteobacteria</taxon>
        <taxon>Rhodobacterales</taxon>
        <taxon>Roseobacteraceae</taxon>
        <taxon>Marinovum</taxon>
    </lineage>
</organism>
<feature type="domain" description="DUF2061" evidence="2">
    <location>
        <begin position="19"/>
        <end position="70"/>
    </location>
</feature>
<dbReference type="AlphaFoldDB" id="A0A975W6Q7"/>
<keyword evidence="4" id="KW-1185">Reference proteome</keyword>
<name>A0A975W6Q7_9RHOB</name>
<accession>A0A975W6Q7</accession>
<keyword evidence="1" id="KW-0472">Membrane</keyword>
<sequence>MPKPYQQMEADLETRERTIVKGVVWIFMGLVVMSLVGLLFTGSVAVGGTMALVNSAIGFVNYVLYERFWAGVRWGRQA</sequence>
<evidence type="ECO:0000313" key="3">
    <source>
        <dbReference type="EMBL" id="SEI63350.1"/>
    </source>
</evidence>